<accession>A0A0D3HZH6</accession>
<name>A0A0D3HZH6_EMIH1</name>
<reference evidence="2" key="1">
    <citation type="journal article" date="2013" name="Nature">
        <title>Pan genome of the phytoplankton Emiliania underpins its global distribution.</title>
        <authorList>
            <person name="Read B.A."/>
            <person name="Kegel J."/>
            <person name="Klute M.J."/>
            <person name="Kuo A."/>
            <person name="Lefebvre S.C."/>
            <person name="Maumus F."/>
            <person name="Mayer C."/>
            <person name="Miller J."/>
            <person name="Monier A."/>
            <person name="Salamov A."/>
            <person name="Young J."/>
            <person name="Aguilar M."/>
            <person name="Claverie J.M."/>
            <person name="Frickenhaus S."/>
            <person name="Gonzalez K."/>
            <person name="Herman E.K."/>
            <person name="Lin Y.C."/>
            <person name="Napier J."/>
            <person name="Ogata H."/>
            <person name="Sarno A.F."/>
            <person name="Shmutz J."/>
            <person name="Schroeder D."/>
            <person name="de Vargas C."/>
            <person name="Verret F."/>
            <person name="von Dassow P."/>
            <person name="Valentin K."/>
            <person name="Van de Peer Y."/>
            <person name="Wheeler G."/>
            <person name="Dacks J.B."/>
            <person name="Delwiche C.F."/>
            <person name="Dyhrman S.T."/>
            <person name="Glockner G."/>
            <person name="John U."/>
            <person name="Richards T."/>
            <person name="Worden A.Z."/>
            <person name="Zhang X."/>
            <person name="Grigoriev I.V."/>
            <person name="Allen A.E."/>
            <person name="Bidle K."/>
            <person name="Borodovsky M."/>
            <person name="Bowler C."/>
            <person name="Brownlee C."/>
            <person name="Cock J.M."/>
            <person name="Elias M."/>
            <person name="Gladyshev V.N."/>
            <person name="Groth M."/>
            <person name="Guda C."/>
            <person name="Hadaegh A."/>
            <person name="Iglesias-Rodriguez M.D."/>
            <person name="Jenkins J."/>
            <person name="Jones B.M."/>
            <person name="Lawson T."/>
            <person name="Leese F."/>
            <person name="Lindquist E."/>
            <person name="Lobanov A."/>
            <person name="Lomsadze A."/>
            <person name="Malik S.B."/>
            <person name="Marsh M.E."/>
            <person name="Mackinder L."/>
            <person name="Mock T."/>
            <person name="Mueller-Roeber B."/>
            <person name="Pagarete A."/>
            <person name="Parker M."/>
            <person name="Probert I."/>
            <person name="Quesneville H."/>
            <person name="Raines C."/>
            <person name="Rensing S.A."/>
            <person name="Riano-Pachon D.M."/>
            <person name="Richier S."/>
            <person name="Rokitta S."/>
            <person name="Shiraiwa Y."/>
            <person name="Soanes D.M."/>
            <person name="van der Giezen M."/>
            <person name="Wahlund T.M."/>
            <person name="Williams B."/>
            <person name="Wilson W."/>
            <person name="Wolfe G."/>
            <person name="Wurch L.L."/>
        </authorList>
    </citation>
    <scope>NUCLEOTIDE SEQUENCE</scope>
</reference>
<dbReference type="RefSeq" id="XP_005756840.1">
    <property type="nucleotide sequence ID" value="XM_005756783.1"/>
</dbReference>
<protein>
    <submittedName>
        <fullName evidence="1">Uncharacterized protein</fullName>
    </submittedName>
</protein>
<dbReference type="HOGENOM" id="CLU_1386460_0_0_1"/>
<dbReference type="InterPro" id="IPR018971">
    <property type="entry name" value="DUF1997"/>
</dbReference>
<dbReference type="PaxDb" id="2903-EOD04411"/>
<evidence type="ECO:0000313" key="1">
    <source>
        <dbReference type="EnsemblProtists" id="EOD04411"/>
    </source>
</evidence>
<reference evidence="1" key="2">
    <citation type="submission" date="2024-10" db="UniProtKB">
        <authorList>
            <consortium name="EnsemblProtists"/>
        </authorList>
    </citation>
    <scope>IDENTIFICATION</scope>
</reference>
<dbReference type="Proteomes" id="UP000013827">
    <property type="component" value="Unassembled WGS sequence"/>
</dbReference>
<evidence type="ECO:0000313" key="2">
    <source>
        <dbReference type="Proteomes" id="UP000013827"/>
    </source>
</evidence>
<sequence>MLHGRVELSGRSRVVETGLDDGIDAFLRSPRSDVTLLHPASATPMEGGGFACELEPLSFFSLTVQPLLEMVVERSDARSLTVRIIRGRVRVGERISESVRIEGENVLRWGEESGAWQLESDISLQLSLRSPELPSLARRVWISSGNAIVSSAAGRSGRKLLREVVVRAAGARAKGCRHKALESSEQRIAAEEAHRRS</sequence>
<dbReference type="KEGG" id="ehx:EMIHUDRAFT_221227"/>
<dbReference type="EnsemblProtists" id="EOD04411">
    <property type="protein sequence ID" value="EOD04411"/>
    <property type="gene ID" value="EMIHUDRAFT_221227"/>
</dbReference>
<proteinExistence type="predicted"/>
<dbReference type="AlphaFoldDB" id="A0A0D3HZH6"/>
<dbReference type="Pfam" id="PF09366">
    <property type="entry name" value="DUF1997"/>
    <property type="match status" value="1"/>
</dbReference>
<keyword evidence="2" id="KW-1185">Reference proteome</keyword>
<organism evidence="1 2">
    <name type="scientific">Emiliania huxleyi (strain CCMP1516)</name>
    <dbReference type="NCBI Taxonomy" id="280463"/>
    <lineage>
        <taxon>Eukaryota</taxon>
        <taxon>Haptista</taxon>
        <taxon>Haptophyta</taxon>
        <taxon>Prymnesiophyceae</taxon>
        <taxon>Isochrysidales</taxon>
        <taxon>Noelaerhabdaceae</taxon>
        <taxon>Emiliania</taxon>
    </lineage>
</organism>
<dbReference type="GeneID" id="17250586"/>